<sequence length="52" mass="5735">MIQAIKPPNRLMVGTTAGLYMPPLFQHPNSRVERPPPHAPCTPGHLVYSCIV</sequence>
<evidence type="ECO:0000313" key="2">
    <source>
        <dbReference type="Proteomes" id="UP000053097"/>
    </source>
</evidence>
<name>A0A026WU68_OOCBI</name>
<protein>
    <submittedName>
        <fullName evidence="1">Uncharacterized protein</fullName>
    </submittedName>
</protein>
<organism evidence="1 2">
    <name type="scientific">Ooceraea biroi</name>
    <name type="common">Clonal raider ant</name>
    <name type="synonym">Cerapachys biroi</name>
    <dbReference type="NCBI Taxonomy" id="2015173"/>
    <lineage>
        <taxon>Eukaryota</taxon>
        <taxon>Metazoa</taxon>
        <taxon>Ecdysozoa</taxon>
        <taxon>Arthropoda</taxon>
        <taxon>Hexapoda</taxon>
        <taxon>Insecta</taxon>
        <taxon>Pterygota</taxon>
        <taxon>Neoptera</taxon>
        <taxon>Endopterygota</taxon>
        <taxon>Hymenoptera</taxon>
        <taxon>Apocrita</taxon>
        <taxon>Aculeata</taxon>
        <taxon>Formicoidea</taxon>
        <taxon>Formicidae</taxon>
        <taxon>Dorylinae</taxon>
        <taxon>Ooceraea</taxon>
    </lineage>
</organism>
<gene>
    <name evidence="1" type="ORF">X777_15828</name>
</gene>
<dbReference type="EMBL" id="KK107109">
    <property type="protein sequence ID" value="EZA59186.1"/>
    <property type="molecule type" value="Genomic_DNA"/>
</dbReference>
<accession>A0A026WU68</accession>
<dbReference type="AlphaFoldDB" id="A0A026WU68"/>
<dbReference type="Proteomes" id="UP000053097">
    <property type="component" value="Unassembled WGS sequence"/>
</dbReference>
<reference evidence="1 2" key="1">
    <citation type="journal article" date="2014" name="Curr. Biol.">
        <title>The genome of the clonal raider ant Cerapachys biroi.</title>
        <authorList>
            <person name="Oxley P.R."/>
            <person name="Ji L."/>
            <person name="Fetter-Pruneda I."/>
            <person name="McKenzie S.K."/>
            <person name="Li C."/>
            <person name="Hu H."/>
            <person name="Zhang G."/>
            <person name="Kronauer D.J."/>
        </authorList>
    </citation>
    <scope>NUCLEOTIDE SEQUENCE [LARGE SCALE GENOMIC DNA]</scope>
</reference>
<evidence type="ECO:0000313" key="1">
    <source>
        <dbReference type="EMBL" id="EZA59186.1"/>
    </source>
</evidence>
<proteinExistence type="predicted"/>
<keyword evidence="2" id="KW-1185">Reference proteome</keyword>